<keyword evidence="3" id="KW-1185">Reference proteome</keyword>
<dbReference type="AlphaFoldDB" id="A0AAV7UTZ6"/>
<proteinExistence type="predicted"/>
<feature type="region of interest" description="Disordered" evidence="1">
    <location>
        <begin position="1"/>
        <end position="71"/>
    </location>
</feature>
<evidence type="ECO:0000313" key="2">
    <source>
        <dbReference type="EMBL" id="KAJ1192106.1"/>
    </source>
</evidence>
<reference evidence="2" key="1">
    <citation type="journal article" date="2022" name="bioRxiv">
        <title>Sequencing and chromosome-scale assembly of the giantPleurodeles waltlgenome.</title>
        <authorList>
            <person name="Brown T."/>
            <person name="Elewa A."/>
            <person name="Iarovenko S."/>
            <person name="Subramanian E."/>
            <person name="Araus A.J."/>
            <person name="Petzold A."/>
            <person name="Susuki M."/>
            <person name="Suzuki K.-i.T."/>
            <person name="Hayashi T."/>
            <person name="Toyoda A."/>
            <person name="Oliveira C."/>
            <person name="Osipova E."/>
            <person name="Leigh N.D."/>
            <person name="Simon A."/>
            <person name="Yun M.H."/>
        </authorList>
    </citation>
    <scope>NUCLEOTIDE SEQUENCE</scope>
    <source>
        <strain evidence="2">20211129_DDA</strain>
        <tissue evidence="2">Liver</tissue>
    </source>
</reference>
<accession>A0AAV7UTZ6</accession>
<name>A0AAV7UTZ6_PLEWA</name>
<evidence type="ECO:0000256" key="1">
    <source>
        <dbReference type="SAM" id="MobiDB-lite"/>
    </source>
</evidence>
<comment type="caution">
    <text evidence="2">The sequence shown here is derived from an EMBL/GenBank/DDBJ whole genome shotgun (WGS) entry which is preliminary data.</text>
</comment>
<protein>
    <submittedName>
        <fullName evidence="2">Uncharacterized protein</fullName>
    </submittedName>
</protein>
<dbReference type="Proteomes" id="UP001066276">
    <property type="component" value="Chromosome 2_2"/>
</dbReference>
<gene>
    <name evidence="2" type="ORF">NDU88_001418</name>
</gene>
<dbReference type="EMBL" id="JANPWB010000004">
    <property type="protein sequence ID" value="KAJ1192106.1"/>
    <property type="molecule type" value="Genomic_DNA"/>
</dbReference>
<organism evidence="2 3">
    <name type="scientific">Pleurodeles waltl</name>
    <name type="common">Iberian ribbed newt</name>
    <dbReference type="NCBI Taxonomy" id="8319"/>
    <lineage>
        <taxon>Eukaryota</taxon>
        <taxon>Metazoa</taxon>
        <taxon>Chordata</taxon>
        <taxon>Craniata</taxon>
        <taxon>Vertebrata</taxon>
        <taxon>Euteleostomi</taxon>
        <taxon>Amphibia</taxon>
        <taxon>Batrachia</taxon>
        <taxon>Caudata</taxon>
        <taxon>Salamandroidea</taxon>
        <taxon>Salamandridae</taxon>
        <taxon>Pleurodelinae</taxon>
        <taxon>Pleurodeles</taxon>
    </lineage>
</organism>
<evidence type="ECO:0000313" key="3">
    <source>
        <dbReference type="Proteomes" id="UP001066276"/>
    </source>
</evidence>
<sequence length="135" mass="15335">MQRGRGRTPWRLQPLREAPTLVSPSSGLLRHYSPKNKWLRSGRCVDPSDHDGRRPGVPWPSPRAPNRSDADLRKVLRWRPPSYLQNLETGGNAFQARAVLGARCASRYRRPGAVEPAVQPNRRWRPGSIELTALR</sequence>